<dbReference type="Proteomes" id="UP001151234">
    <property type="component" value="Unassembled WGS sequence"/>
</dbReference>
<organism evidence="1 2">
    <name type="scientific">Hoeflea prorocentri</name>
    <dbReference type="NCBI Taxonomy" id="1922333"/>
    <lineage>
        <taxon>Bacteria</taxon>
        <taxon>Pseudomonadati</taxon>
        <taxon>Pseudomonadota</taxon>
        <taxon>Alphaproteobacteria</taxon>
        <taxon>Hyphomicrobiales</taxon>
        <taxon>Rhizobiaceae</taxon>
        <taxon>Hoeflea</taxon>
    </lineage>
</organism>
<evidence type="ECO:0000313" key="1">
    <source>
        <dbReference type="EMBL" id="MDA5398347.1"/>
    </source>
</evidence>
<proteinExistence type="predicted"/>
<comment type="caution">
    <text evidence="1">The sequence shown here is derived from an EMBL/GenBank/DDBJ whole genome shotgun (WGS) entry which is preliminary data.</text>
</comment>
<accession>A0A9X3ZG96</accession>
<protein>
    <submittedName>
        <fullName evidence="1">Uncharacterized protein</fullName>
    </submittedName>
</protein>
<evidence type="ECO:0000313" key="2">
    <source>
        <dbReference type="Proteomes" id="UP001151234"/>
    </source>
</evidence>
<dbReference type="EMBL" id="JAPJZI010000001">
    <property type="protein sequence ID" value="MDA5398347.1"/>
    <property type="molecule type" value="Genomic_DNA"/>
</dbReference>
<gene>
    <name evidence="1" type="ORF">OQ273_07145</name>
</gene>
<sequence length="124" mass="13494">MNTGSFVIAGVFGVALFGAMANMQPSILTQEDYERLVAPSDDFGQHGPAFAGAARWLIEAGICAENDLRVNGGWVTSWTHSDQPIYFTYCGGSNLADRVYFNAESMEFYGRARGTGDNVRLVDI</sequence>
<reference evidence="1" key="1">
    <citation type="submission" date="2022-11" db="EMBL/GenBank/DDBJ databases">
        <title>Draft genome sequence of Hoeflea poritis E7-10 and Hoeflea prorocentri PM5-8, separated from scleractinian coral Porites lutea and marine dinoflagellate.</title>
        <authorList>
            <person name="Zhang G."/>
            <person name="Wei Q."/>
            <person name="Cai L."/>
        </authorList>
    </citation>
    <scope>NUCLEOTIDE SEQUENCE</scope>
    <source>
        <strain evidence="1">PM5-8</strain>
    </source>
</reference>
<dbReference type="RefSeq" id="WP_267989778.1">
    <property type="nucleotide sequence ID" value="NZ_JAPJZI010000001.1"/>
</dbReference>
<name>A0A9X3ZG96_9HYPH</name>
<dbReference type="AlphaFoldDB" id="A0A9X3ZG96"/>
<keyword evidence="2" id="KW-1185">Reference proteome</keyword>